<dbReference type="GO" id="GO:0043937">
    <property type="term" value="P:regulation of sporulation"/>
    <property type="evidence" value="ECO:0007669"/>
    <property type="project" value="InterPro"/>
</dbReference>
<dbReference type="OrthoDB" id="9913589at2"/>
<dbReference type="AlphaFoldDB" id="A0A017RTW3"/>
<sequence length="57" mass="6962">MLKLYEELKREKKKLEDMIEMGYENLTNEQILKQSETLDKLIAAYQKLNMQDFKHKK</sequence>
<evidence type="ECO:0000313" key="1">
    <source>
        <dbReference type="EMBL" id="EYE88026.1"/>
    </source>
</evidence>
<evidence type="ECO:0008006" key="3">
    <source>
        <dbReference type="Google" id="ProtNLM"/>
    </source>
</evidence>
<evidence type="ECO:0000313" key="2">
    <source>
        <dbReference type="Proteomes" id="UP000019681"/>
    </source>
</evidence>
<keyword evidence="2" id="KW-1185">Reference proteome</keyword>
<protein>
    <recommendedName>
        <fullName evidence="3">Sporulation protein Spo0E</fullName>
    </recommendedName>
</protein>
<dbReference type="InterPro" id="IPR018540">
    <property type="entry name" value="Spo0E-like"/>
</dbReference>
<dbReference type="EMBL" id="AZQP01000031">
    <property type="protein sequence ID" value="EYE88026.1"/>
    <property type="molecule type" value="Genomic_DNA"/>
</dbReference>
<dbReference type="Proteomes" id="UP000019681">
    <property type="component" value="Unassembled WGS sequence"/>
</dbReference>
<name>A0A017RTW3_9CLOT</name>
<dbReference type="SUPFAM" id="SSF140500">
    <property type="entry name" value="BAS1536-like"/>
    <property type="match status" value="1"/>
</dbReference>
<organism evidence="1 2">
    <name type="scientific">Fervidicella metallireducens AeB</name>
    <dbReference type="NCBI Taxonomy" id="1403537"/>
    <lineage>
        <taxon>Bacteria</taxon>
        <taxon>Bacillati</taxon>
        <taxon>Bacillota</taxon>
        <taxon>Clostridia</taxon>
        <taxon>Eubacteriales</taxon>
        <taxon>Clostridiaceae</taxon>
        <taxon>Fervidicella</taxon>
    </lineage>
</organism>
<comment type="caution">
    <text evidence="1">The sequence shown here is derived from an EMBL/GenBank/DDBJ whole genome shotgun (WGS) entry which is preliminary data.</text>
</comment>
<dbReference type="RefSeq" id="WP_084478276.1">
    <property type="nucleotide sequence ID" value="NZ_AZQP01000031.1"/>
</dbReference>
<reference evidence="1 2" key="1">
    <citation type="journal article" date="2014" name="Genome Announc.">
        <title>Draft Genome Sequence of Fervidicella metallireducens Strain AeBT, an Iron-Reducing Thermoanaerobe from the Great Artesian Basin.</title>
        <authorList>
            <person name="Patel B.K."/>
        </authorList>
    </citation>
    <scope>NUCLEOTIDE SEQUENCE [LARGE SCALE GENOMIC DNA]</scope>
    <source>
        <strain evidence="1 2">AeB</strain>
    </source>
</reference>
<proteinExistence type="predicted"/>
<dbReference type="Gene3D" id="4.10.280.10">
    <property type="entry name" value="Helix-loop-helix DNA-binding domain"/>
    <property type="match status" value="1"/>
</dbReference>
<dbReference type="InterPro" id="IPR037208">
    <property type="entry name" value="Spo0E-like_sf"/>
</dbReference>
<dbReference type="Pfam" id="PF09388">
    <property type="entry name" value="SpoOE-like"/>
    <property type="match status" value="1"/>
</dbReference>
<dbReference type="InterPro" id="IPR036638">
    <property type="entry name" value="HLH_DNA-bd_sf"/>
</dbReference>
<dbReference type="STRING" id="1403537.Q428_10230"/>
<accession>A0A017RTW3</accession>
<dbReference type="GO" id="GO:0046983">
    <property type="term" value="F:protein dimerization activity"/>
    <property type="evidence" value="ECO:0007669"/>
    <property type="project" value="InterPro"/>
</dbReference>
<gene>
    <name evidence="1" type="ORF">Q428_10230</name>
</gene>